<feature type="compositionally biased region" description="Acidic residues" evidence="8">
    <location>
        <begin position="303"/>
        <end position="323"/>
    </location>
</feature>
<dbReference type="GO" id="GO:0008270">
    <property type="term" value="F:zinc ion binding"/>
    <property type="evidence" value="ECO:0007669"/>
    <property type="project" value="UniProtKB-KW"/>
</dbReference>
<feature type="domain" description="C2H2-type" evidence="9">
    <location>
        <begin position="401"/>
        <end position="428"/>
    </location>
</feature>
<protein>
    <submittedName>
        <fullName evidence="10">Zinc finger protein 26</fullName>
    </submittedName>
</protein>
<dbReference type="SMART" id="SM00355">
    <property type="entry name" value="ZnF_C2H2"/>
    <property type="match status" value="9"/>
</dbReference>
<evidence type="ECO:0000256" key="6">
    <source>
        <dbReference type="ARBA" id="ARBA00023242"/>
    </source>
</evidence>
<feature type="compositionally biased region" description="Low complexity" evidence="8">
    <location>
        <begin position="326"/>
        <end position="338"/>
    </location>
</feature>
<evidence type="ECO:0000256" key="3">
    <source>
        <dbReference type="ARBA" id="ARBA00022737"/>
    </source>
</evidence>
<dbReference type="EMBL" id="LNIX01000033">
    <property type="protein sequence ID" value="OXA40610.1"/>
    <property type="molecule type" value="Genomic_DNA"/>
</dbReference>
<feature type="domain" description="C2H2-type" evidence="9">
    <location>
        <begin position="651"/>
        <end position="673"/>
    </location>
</feature>
<feature type="domain" description="C2H2-type" evidence="9">
    <location>
        <begin position="621"/>
        <end position="643"/>
    </location>
</feature>
<feature type="domain" description="C2H2-type" evidence="9">
    <location>
        <begin position="565"/>
        <end position="592"/>
    </location>
</feature>
<evidence type="ECO:0000256" key="2">
    <source>
        <dbReference type="ARBA" id="ARBA00022723"/>
    </source>
</evidence>
<feature type="domain" description="C2H2-type" evidence="9">
    <location>
        <begin position="490"/>
        <end position="513"/>
    </location>
</feature>
<evidence type="ECO:0000256" key="1">
    <source>
        <dbReference type="ARBA" id="ARBA00004123"/>
    </source>
</evidence>
<organism evidence="10 11">
    <name type="scientific">Folsomia candida</name>
    <name type="common">Springtail</name>
    <dbReference type="NCBI Taxonomy" id="158441"/>
    <lineage>
        <taxon>Eukaryota</taxon>
        <taxon>Metazoa</taxon>
        <taxon>Ecdysozoa</taxon>
        <taxon>Arthropoda</taxon>
        <taxon>Hexapoda</taxon>
        <taxon>Collembola</taxon>
        <taxon>Entomobryomorpha</taxon>
        <taxon>Isotomoidea</taxon>
        <taxon>Isotomidae</taxon>
        <taxon>Proisotominae</taxon>
        <taxon>Folsomia</taxon>
    </lineage>
</organism>
<feature type="domain" description="C2H2-type" evidence="9">
    <location>
        <begin position="679"/>
        <end position="707"/>
    </location>
</feature>
<dbReference type="InterPro" id="IPR013087">
    <property type="entry name" value="Znf_C2H2_type"/>
</dbReference>
<dbReference type="PANTHER" id="PTHR24406">
    <property type="entry name" value="TRANSCRIPTIONAL REPRESSOR CTCFL-RELATED"/>
    <property type="match status" value="1"/>
</dbReference>
<comment type="subcellular location">
    <subcellularLocation>
        <location evidence="1">Nucleus</location>
    </subcellularLocation>
</comment>
<gene>
    <name evidence="10" type="ORF">Fcan01_24747</name>
</gene>
<dbReference type="Proteomes" id="UP000198287">
    <property type="component" value="Unassembled WGS sequence"/>
</dbReference>
<dbReference type="InterPro" id="IPR050888">
    <property type="entry name" value="ZnF_C2H2-type_TF"/>
</dbReference>
<dbReference type="GO" id="GO:0005634">
    <property type="term" value="C:nucleus"/>
    <property type="evidence" value="ECO:0007669"/>
    <property type="project" value="UniProtKB-SubCell"/>
</dbReference>
<keyword evidence="5" id="KW-0862">Zinc</keyword>
<keyword evidence="6" id="KW-0539">Nucleus</keyword>
<evidence type="ECO:0000313" key="11">
    <source>
        <dbReference type="Proteomes" id="UP000198287"/>
    </source>
</evidence>
<dbReference type="OrthoDB" id="10027876at2759"/>
<dbReference type="PROSITE" id="PS00028">
    <property type="entry name" value="ZINC_FINGER_C2H2_1"/>
    <property type="match status" value="9"/>
</dbReference>
<feature type="compositionally biased region" description="Basic residues" evidence="8">
    <location>
        <begin position="284"/>
        <end position="294"/>
    </location>
</feature>
<reference evidence="10 11" key="1">
    <citation type="submission" date="2015-12" db="EMBL/GenBank/DDBJ databases">
        <title>The genome of Folsomia candida.</title>
        <authorList>
            <person name="Faddeeva A."/>
            <person name="Derks M.F."/>
            <person name="Anvar Y."/>
            <person name="Smit S."/>
            <person name="Van Straalen N."/>
            <person name="Roelofs D."/>
        </authorList>
    </citation>
    <scope>NUCLEOTIDE SEQUENCE [LARGE SCALE GENOMIC DNA]</scope>
    <source>
        <strain evidence="10 11">VU population</strain>
        <tissue evidence="10">Whole body</tissue>
    </source>
</reference>
<accession>A0A226D688</accession>
<dbReference type="Gene3D" id="3.30.160.60">
    <property type="entry name" value="Classic Zinc Finger"/>
    <property type="match status" value="7"/>
</dbReference>
<dbReference type="PROSITE" id="PS50157">
    <property type="entry name" value="ZINC_FINGER_C2H2_2"/>
    <property type="match status" value="9"/>
</dbReference>
<feature type="domain" description="C2H2-type" evidence="9">
    <location>
        <begin position="457"/>
        <end position="485"/>
    </location>
</feature>
<dbReference type="SUPFAM" id="SSF57667">
    <property type="entry name" value="beta-beta-alpha zinc fingers"/>
    <property type="match status" value="5"/>
</dbReference>
<dbReference type="FunFam" id="3.30.160.60:FF:000688">
    <property type="entry name" value="zinc finger protein 197 isoform X1"/>
    <property type="match status" value="1"/>
</dbReference>
<evidence type="ECO:0000256" key="7">
    <source>
        <dbReference type="PROSITE-ProRule" id="PRU00042"/>
    </source>
</evidence>
<dbReference type="InterPro" id="IPR036236">
    <property type="entry name" value="Znf_C2H2_sf"/>
</dbReference>
<feature type="region of interest" description="Disordered" evidence="8">
    <location>
        <begin position="284"/>
        <end position="387"/>
    </location>
</feature>
<sequence length="788" mass="89635">MKEEGQQAKSAASGGDGLGQVEGQRQVYDTIMTEIGAIAMEVLVVENKDIYENKKVVLPKVEILNTRAQQNQSSEEMIIGIDTDPPDASSAKKTPQNKQTVFPQSIAAAVKLKKRAASKNVQKIIQKQLLSHTKMDLPSTTTDDNQEFNKDNQIDASQETALVKDECRDDPDINEENLGEEVFPNDRCANCLLIFDETDAKLSRIRMETSDLSILEALYSVFRIPTNNSRDGVSSEEHVLFCDTCINLLSSLYSTFQEFMALAKEGSFIKITLKNLDEEMVQLRRKGRRKPKNPRKPEPSPEPPEEWFDDEDDDELSSTDEDFLASLSDLNDSDTNSSSDDEYDYHSQKKRKQPKSKKLKVPSKSDMDNQLANIGGQGSIASNSKKTRKKTRRYIFEKVTYTCNICENTFKRPRELRRHLRDHRNNAIIANNVQSLPDVIGDEGTIPGNITEDHSFYKCPCCQEDFDSSISLSLHQLQEHGDDKEEQHLPSCLKCEKTFSDPSSLQQHHEMVHRVAIAKVDEPYKCSKCNMSFRRADVFNVHWNEHASSSQLEKRIKAKRKRHLITCKVCGKIFAREDQFTQHLRVHTGEKPFSCKICGKAFTDRRGLAYHALTHSDTRNYCCTICGMRFKRLHHLNDHENNHRENIVRPFSCVTCKKTFKYKKHLNTHLITHGTVNKHLCKICDKKFTRKDNLRQHVRNVHGRDPKEVDSTTTNEQMVEKVTIMTTTSDTVLIKAVESVTSTTVPDTIAHTTSIPVPIIVPPTTNTTIAGEIQLENVPLEHVVYISL</sequence>
<keyword evidence="4 7" id="KW-0863">Zinc-finger</keyword>
<feature type="domain" description="C2H2-type" evidence="9">
    <location>
        <begin position="524"/>
        <end position="551"/>
    </location>
</feature>
<keyword evidence="11" id="KW-1185">Reference proteome</keyword>
<evidence type="ECO:0000256" key="8">
    <source>
        <dbReference type="SAM" id="MobiDB-lite"/>
    </source>
</evidence>
<evidence type="ECO:0000256" key="4">
    <source>
        <dbReference type="ARBA" id="ARBA00022771"/>
    </source>
</evidence>
<keyword evidence="3" id="KW-0677">Repeat</keyword>
<name>A0A226D688_FOLCA</name>
<evidence type="ECO:0000259" key="9">
    <source>
        <dbReference type="PROSITE" id="PS50157"/>
    </source>
</evidence>
<keyword evidence="2" id="KW-0479">Metal-binding</keyword>
<dbReference type="Pfam" id="PF00096">
    <property type="entry name" value="zf-C2H2"/>
    <property type="match status" value="7"/>
</dbReference>
<feature type="region of interest" description="Disordered" evidence="8">
    <location>
        <begin position="1"/>
        <end position="20"/>
    </location>
</feature>
<evidence type="ECO:0000313" key="10">
    <source>
        <dbReference type="EMBL" id="OXA40610.1"/>
    </source>
</evidence>
<dbReference type="FunFam" id="3.30.160.60:FF:001498">
    <property type="entry name" value="Zinc finger protein 404"/>
    <property type="match status" value="1"/>
</dbReference>
<proteinExistence type="predicted"/>
<dbReference type="AlphaFoldDB" id="A0A226D688"/>
<feature type="compositionally biased region" description="Basic residues" evidence="8">
    <location>
        <begin position="348"/>
        <end position="361"/>
    </location>
</feature>
<evidence type="ECO:0000256" key="5">
    <source>
        <dbReference type="ARBA" id="ARBA00022833"/>
    </source>
</evidence>
<feature type="domain" description="C2H2-type" evidence="9">
    <location>
        <begin position="593"/>
        <end position="620"/>
    </location>
</feature>
<comment type="caution">
    <text evidence="10">The sequence shown here is derived from an EMBL/GenBank/DDBJ whole genome shotgun (WGS) entry which is preliminary data.</text>
</comment>